<dbReference type="PANTHER" id="PTHR40619:SF3">
    <property type="entry name" value="FUNGAL STAND N-TERMINAL GOODBYE DOMAIN-CONTAINING PROTEIN"/>
    <property type="match status" value="1"/>
</dbReference>
<protein>
    <submittedName>
        <fullName evidence="4">Uncharacterized protein</fullName>
    </submittedName>
</protein>
<feature type="domain" description="Nephrocystin 3-like N-terminal" evidence="3">
    <location>
        <begin position="393"/>
        <end position="519"/>
    </location>
</feature>
<evidence type="ECO:0000259" key="2">
    <source>
        <dbReference type="Pfam" id="PF24809"/>
    </source>
</evidence>
<dbReference type="PANTHER" id="PTHR40619">
    <property type="entry name" value="FUNGAL STAND N-TERMINAL GOODBYE DOMAIN-CONTAINING PROTEIN"/>
    <property type="match status" value="1"/>
</dbReference>
<dbReference type="EMBL" id="FJOG01000013">
    <property type="protein sequence ID" value="CZR59012.1"/>
    <property type="molecule type" value="Genomic_DNA"/>
</dbReference>
<evidence type="ECO:0000313" key="4">
    <source>
        <dbReference type="EMBL" id="CZR59012.1"/>
    </source>
</evidence>
<dbReference type="InterPro" id="IPR056125">
    <property type="entry name" value="DUF7708"/>
</dbReference>
<dbReference type="Proteomes" id="UP000184330">
    <property type="component" value="Unassembled WGS sequence"/>
</dbReference>
<reference evidence="4 5" key="1">
    <citation type="submission" date="2016-03" db="EMBL/GenBank/DDBJ databases">
        <authorList>
            <person name="Ploux O."/>
        </authorList>
    </citation>
    <scope>NUCLEOTIDE SEQUENCE [LARGE SCALE GENOMIC DNA]</scope>
    <source>
        <strain evidence="4 5">UAMH 11012</strain>
    </source>
</reference>
<organism evidence="4 5">
    <name type="scientific">Phialocephala subalpina</name>
    <dbReference type="NCBI Taxonomy" id="576137"/>
    <lineage>
        <taxon>Eukaryota</taxon>
        <taxon>Fungi</taxon>
        <taxon>Dikarya</taxon>
        <taxon>Ascomycota</taxon>
        <taxon>Pezizomycotina</taxon>
        <taxon>Leotiomycetes</taxon>
        <taxon>Helotiales</taxon>
        <taxon>Mollisiaceae</taxon>
        <taxon>Phialocephala</taxon>
        <taxon>Phialocephala fortinii species complex</taxon>
    </lineage>
</organism>
<dbReference type="OrthoDB" id="61900at2759"/>
<evidence type="ECO:0000259" key="3">
    <source>
        <dbReference type="Pfam" id="PF24883"/>
    </source>
</evidence>
<evidence type="ECO:0000256" key="1">
    <source>
        <dbReference type="ARBA" id="ARBA00022737"/>
    </source>
</evidence>
<feature type="domain" description="DUF7708" evidence="2">
    <location>
        <begin position="121"/>
        <end position="258"/>
    </location>
</feature>
<evidence type="ECO:0000313" key="5">
    <source>
        <dbReference type="Proteomes" id="UP000184330"/>
    </source>
</evidence>
<dbReference type="Pfam" id="PF24883">
    <property type="entry name" value="NPHP3_N"/>
    <property type="match status" value="1"/>
</dbReference>
<accession>A0A1L7X1X8</accession>
<keyword evidence="5" id="KW-1185">Reference proteome</keyword>
<dbReference type="Pfam" id="PF24809">
    <property type="entry name" value="DUF7708"/>
    <property type="match status" value="1"/>
</dbReference>
<dbReference type="AlphaFoldDB" id="A0A1L7X1X8"/>
<dbReference type="InterPro" id="IPR056884">
    <property type="entry name" value="NPHP3-like_N"/>
</dbReference>
<gene>
    <name evidence="4" type="ORF">PAC_08904</name>
</gene>
<sequence length="564" mass="64125">MPVSQNEPPSPVAGQLQRISTGQLLEALDKTQRPQLQAWYEPGTDLCYYETALKAAGEANTRLMAAQFSDSEKALLSQNLDPGVIVKYFERQQESITLIHQQREANPKLIHRARRLGIGFVKVAMALDPIISIVIPSSPEYAIPYGCLKLIFKFVLDNASDRQEEILDHLMALSEILSTMSFQNDMEPTGPMKKLMATIYVHVLDFLERLIEYTNLSSWGRLQKALQSKARKDYKFGERLKQINDFTTQLASLAQKSIEAMEAETFHLTKLTAAGMRLYLLSRESGSATSSSITILERNISDLYQATQLWTRSQASANAYNLLDILLPGENDIQDELDLWDGVTFRLSLGDYWERNGILEEFSLWGENRNVPFLAIGPYGSKDSWVTNFSLDLISLLRSQKQLTTFALCDRPDVNKPWSPTRLMKQLVGQLLEQNPMLMLQEPQIFNTRNFQNAKEMPQVWRIFKKIAAKMDSLFIVIDRIDRCEGEDTMDISIGDDLLRMLSDLVTLHEGKIKLIVTSAEQPPVELCEELRLYTVINTQAPQRRRIWESDDDASSGTQSLVDD</sequence>
<name>A0A1L7X1X8_9HELO</name>
<proteinExistence type="predicted"/>
<keyword evidence="1" id="KW-0677">Repeat</keyword>